<dbReference type="Pfam" id="PF00535">
    <property type="entry name" value="Glycos_transf_2"/>
    <property type="match status" value="1"/>
</dbReference>
<feature type="domain" description="Glycosyltransferase 2-like" evidence="2">
    <location>
        <begin position="36"/>
        <end position="142"/>
    </location>
</feature>
<dbReference type="InterPro" id="IPR001173">
    <property type="entry name" value="Glyco_trans_2-like"/>
</dbReference>
<dbReference type="PANTHER" id="PTHR22916">
    <property type="entry name" value="GLYCOSYLTRANSFERASE"/>
    <property type="match status" value="1"/>
</dbReference>
<sequence>MWTILKGLNRRKIFLIFDSFNYDGLSGVDNLESILILLSTYNGANYLETQLKSLYSQKNVNINILVRDDGSTDGTHMILERWEKRGLLSWYTGRNLKPALSFMDLVFSAPPYKYYAFCDQDDVWEPDKLNIAIERLKKLPNDKEALYCSALNIVDEQLKFLKIKKIENIYSLGEALIRNNIVGCTMVLNKKLVDSLREHLPKYIEMHDSWIYKVCLVIGGNIIVDNLSYINYRQHTGNVVGARNGYMKKIKFRIKLLLTNKENKSLKTSKELLDGYSEKISISDRELLLKVLQYKNSIKSKLSLIKDDRMKFKKVRHKIFFLIDVFFERF</sequence>
<protein>
    <submittedName>
        <fullName evidence="3">Glycosyltransferase</fullName>
    </submittedName>
</protein>
<dbReference type="Gene3D" id="3.90.550.10">
    <property type="entry name" value="Spore Coat Polysaccharide Biosynthesis Protein SpsA, Chain A"/>
    <property type="match status" value="1"/>
</dbReference>
<proteinExistence type="inferred from homology"/>
<dbReference type="SUPFAM" id="SSF53448">
    <property type="entry name" value="Nucleotide-diphospho-sugar transferases"/>
    <property type="match status" value="1"/>
</dbReference>
<comment type="similarity">
    <text evidence="1">Belongs to the glycosyltransferase 2 family.</text>
</comment>
<dbReference type="InterPro" id="IPR029044">
    <property type="entry name" value="Nucleotide-diphossugar_trans"/>
</dbReference>
<evidence type="ECO:0000259" key="2">
    <source>
        <dbReference type="Pfam" id="PF00535"/>
    </source>
</evidence>
<gene>
    <name evidence="3" type="ORF">GC101_26675</name>
</gene>
<reference evidence="3 4" key="1">
    <citation type="submission" date="2019-10" db="EMBL/GenBank/DDBJ databases">
        <title>Description of Paenibacillus terricola sp. nov.</title>
        <authorList>
            <person name="Carlier A."/>
            <person name="Qi S."/>
        </authorList>
    </citation>
    <scope>NUCLEOTIDE SEQUENCE [LARGE SCALE GENOMIC DNA]</scope>
    <source>
        <strain evidence="3 4">LMG 31459</strain>
    </source>
</reference>
<organism evidence="3 4">
    <name type="scientific">Paenibacillus phytohabitans</name>
    <dbReference type="NCBI Taxonomy" id="2654978"/>
    <lineage>
        <taxon>Bacteria</taxon>
        <taxon>Bacillati</taxon>
        <taxon>Bacillota</taxon>
        <taxon>Bacilli</taxon>
        <taxon>Bacillales</taxon>
        <taxon>Paenibacillaceae</taxon>
        <taxon>Paenibacillus</taxon>
    </lineage>
</organism>
<evidence type="ECO:0000256" key="1">
    <source>
        <dbReference type="ARBA" id="ARBA00006739"/>
    </source>
</evidence>
<keyword evidence="4" id="KW-1185">Reference proteome</keyword>
<accession>A0ABX1YRE3</accession>
<dbReference type="PANTHER" id="PTHR22916:SF3">
    <property type="entry name" value="UDP-GLCNAC:BETAGAL BETA-1,3-N-ACETYLGLUCOSAMINYLTRANSFERASE-LIKE PROTEIN 1"/>
    <property type="match status" value="1"/>
</dbReference>
<name>A0ABX1YRE3_9BACL</name>
<dbReference type="Proteomes" id="UP000596857">
    <property type="component" value="Unassembled WGS sequence"/>
</dbReference>
<evidence type="ECO:0000313" key="3">
    <source>
        <dbReference type="EMBL" id="NOU82456.1"/>
    </source>
</evidence>
<evidence type="ECO:0000313" key="4">
    <source>
        <dbReference type="Proteomes" id="UP000596857"/>
    </source>
</evidence>
<dbReference type="EMBL" id="WHOB01000079">
    <property type="protein sequence ID" value="NOU82456.1"/>
    <property type="molecule type" value="Genomic_DNA"/>
</dbReference>
<comment type="caution">
    <text evidence="3">The sequence shown here is derived from an EMBL/GenBank/DDBJ whole genome shotgun (WGS) entry which is preliminary data.</text>
</comment>